<feature type="compositionally biased region" description="Basic residues" evidence="1">
    <location>
        <begin position="221"/>
        <end position="235"/>
    </location>
</feature>
<evidence type="ECO:0000313" key="2">
    <source>
        <dbReference type="EMBL" id="PWI74750.1"/>
    </source>
</evidence>
<reference evidence="2 3" key="1">
    <citation type="journal article" date="2016" name="Front. Microbiol.">
        <title>Genome and transcriptome sequences reveal the specific parasitism of the nematophagous Purpureocillium lilacinum 36-1.</title>
        <authorList>
            <person name="Xie J."/>
            <person name="Li S."/>
            <person name="Mo C."/>
            <person name="Xiao X."/>
            <person name="Peng D."/>
            <person name="Wang G."/>
            <person name="Xiao Y."/>
        </authorList>
    </citation>
    <scope>NUCLEOTIDE SEQUENCE [LARGE SCALE GENOMIC DNA]</scope>
    <source>
        <strain evidence="2 3">36-1</strain>
    </source>
</reference>
<gene>
    <name evidence="2" type="ORF">PCL_08064</name>
</gene>
<dbReference type="EMBL" id="LCWV01000003">
    <property type="protein sequence ID" value="PWI74750.1"/>
    <property type="molecule type" value="Genomic_DNA"/>
</dbReference>
<feature type="region of interest" description="Disordered" evidence="1">
    <location>
        <begin position="180"/>
        <end position="200"/>
    </location>
</feature>
<evidence type="ECO:0000313" key="3">
    <source>
        <dbReference type="Proteomes" id="UP000245956"/>
    </source>
</evidence>
<accession>A0A2U3EJZ0</accession>
<feature type="region of interest" description="Disordered" evidence="1">
    <location>
        <begin position="220"/>
        <end position="261"/>
    </location>
</feature>
<dbReference type="Proteomes" id="UP000245956">
    <property type="component" value="Unassembled WGS sequence"/>
</dbReference>
<evidence type="ECO:0000256" key="1">
    <source>
        <dbReference type="SAM" id="MobiDB-lite"/>
    </source>
</evidence>
<proteinExistence type="predicted"/>
<feature type="compositionally biased region" description="Low complexity" evidence="1">
    <location>
        <begin position="191"/>
        <end position="200"/>
    </location>
</feature>
<dbReference type="AlphaFoldDB" id="A0A2U3EJZ0"/>
<organism evidence="2 3">
    <name type="scientific">Purpureocillium lilacinum</name>
    <name type="common">Paecilomyces lilacinus</name>
    <dbReference type="NCBI Taxonomy" id="33203"/>
    <lineage>
        <taxon>Eukaryota</taxon>
        <taxon>Fungi</taxon>
        <taxon>Dikarya</taxon>
        <taxon>Ascomycota</taxon>
        <taxon>Pezizomycotina</taxon>
        <taxon>Sordariomycetes</taxon>
        <taxon>Hypocreomycetidae</taxon>
        <taxon>Hypocreales</taxon>
        <taxon>Ophiocordycipitaceae</taxon>
        <taxon>Purpureocillium</taxon>
    </lineage>
</organism>
<feature type="compositionally biased region" description="Polar residues" evidence="1">
    <location>
        <begin position="236"/>
        <end position="255"/>
    </location>
</feature>
<name>A0A2U3EJZ0_PURLI</name>
<protein>
    <submittedName>
        <fullName evidence="2">Uncharacterized protein</fullName>
    </submittedName>
</protein>
<comment type="caution">
    <text evidence="2">The sequence shown here is derived from an EMBL/GenBank/DDBJ whole genome shotgun (WGS) entry which is preliminary data.</text>
</comment>
<sequence length="458" mass="49505">MGCRADGLPRRGRFGAVLIGPTDETSFMMPPEKGGLARWANEDLAIVITSEELGSVEACGPNACIVDDGSTADDSRADRQQAVQRTMPADRPWDRVRPPFLRFFLLGRVGARAASGEYEYDDGGVASSSDCRRLLRTSTTSKQRPTWQLSLVPCGGQLQNTALRLLGGWRLGAMGDEESTLHSISPGGGSNDAESGAAAACSAQSPPLTLSLAVLHGVQMGHHHHHHNNNNHKSRLAQQKQVQTSNQPISPTPVSSPAGARDAVSPLSISLQSFIAHPLPFSHQPLLVVSAKAPRAHTATLPSITHSSRSSAPCHSAAEYSVSVFHFPCPASPHPPFYPSIHPVSIANYKTCEHAALTRGFLWRSASIKAKVKVAICATALFSWRLGHPELNSRRRGKGAQGRSGWRTGKKALGGCDVNSMALPGRWDIRVADDDYDDCQDYYRRRYRCTFHDLQSVG</sequence>